<gene>
    <name evidence="1" type="ORF">Ddye_027686</name>
</gene>
<dbReference type="PANTHER" id="PTHR33710">
    <property type="entry name" value="BNAC02G09200D PROTEIN"/>
    <property type="match status" value="1"/>
</dbReference>
<dbReference type="PANTHER" id="PTHR33710:SF64">
    <property type="entry name" value="ENDONUCLEASE_EXONUCLEASE_PHOSPHATASE DOMAIN-CONTAINING PROTEIN"/>
    <property type="match status" value="1"/>
</dbReference>
<dbReference type="InterPro" id="IPR036691">
    <property type="entry name" value="Endo/exonu/phosph_ase_sf"/>
</dbReference>
<sequence length="144" mass="16997">MTIYTPLLWITNWFLTTDFQANTWTWIGPTHRARCFVEAKFSTLLLPVVTSSNSESLIFSSFVGMSFTWSNQREVESWPKLDRFMISPEILSLFSKMQQIGLPRSISDHYVIALCDRKMEWGPRPFRLLNEWFEDSDMMKKVVE</sequence>
<dbReference type="AlphaFoldDB" id="A0AAD9TQ86"/>
<dbReference type="SUPFAM" id="SSF56219">
    <property type="entry name" value="DNase I-like"/>
    <property type="match status" value="1"/>
</dbReference>
<organism evidence="1 2">
    <name type="scientific">Dipteronia dyeriana</name>
    <dbReference type="NCBI Taxonomy" id="168575"/>
    <lineage>
        <taxon>Eukaryota</taxon>
        <taxon>Viridiplantae</taxon>
        <taxon>Streptophyta</taxon>
        <taxon>Embryophyta</taxon>
        <taxon>Tracheophyta</taxon>
        <taxon>Spermatophyta</taxon>
        <taxon>Magnoliopsida</taxon>
        <taxon>eudicotyledons</taxon>
        <taxon>Gunneridae</taxon>
        <taxon>Pentapetalae</taxon>
        <taxon>rosids</taxon>
        <taxon>malvids</taxon>
        <taxon>Sapindales</taxon>
        <taxon>Sapindaceae</taxon>
        <taxon>Hippocastanoideae</taxon>
        <taxon>Acereae</taxon>
        <taxon>Dipteronia</taxon>
    </lineage>
</organism>
<evidence type="ECO:0000313" key="2">
    <source>
        <dbReference type="Proteomes" id="UP001280121"/>
    </source>
</evidence>
<protein>
    <submittedName>
        <fullName evidence="1">Uncharacterized protein</fullName>
    </submittedName>
</protein>
<evidence type="ECO:0000313" key="1">
    <source>
        <dbReference type="EMBL" id="KAK2639891.1"/>
    </source>
</evidence>
<name>A0AAD9TQ86_9ROSI</name>
<accession>A0AAD9TQ86</accession>
<proteinExistence type="predicted"/>
<reference evidence="1" key="1">
    <citation type="journal article" date="2023" name="Plant J.">
        <title>Genome sequences and population genomics provide insights into the demographic history, inbreeding, and mutation load of two 'living fossil' tree species of Dipteronia.</title>
        <authorList>
            <person name="Feng Y."/>
            <person name="Comes H.P."/>
            <person name="Chen J."/>
            <person name="Zhu S."/>
            <person name="Lu R."/>
            <person name="Zhang X."/>
            <person name="Li P."/>
            <person name="Qiu J."/>
            <person name="Olsen K.M."/>
            <person name="Qiu Y."/>
        </authorList>
    </citation>
    <scope>NUCLEOTIDE SEQUENCE</scope>
    <source>
        <strain evidence="1">KIB01</strain>
    </source>
</reference>
<keyword evidence="2" id="KW-1185">Reference proteome</keyword>
<dbReference type="Proteomes" id="UP001280121">
    <property type="component" value="Unassembled WGS sequence"/>
</dbReference>
<dbReference type="EMBL" id="JANJYI010000008">
    <property type="protein sequence ID" value="KAK2639891.1"/>
    <property type="molecule type" value="Genomic_DNA"/>
</dbReference>
<comment type="caution">
    <text evidence="1">The sequence shown here is derived from an EMBL/GenBank/DDBJ whole genome shotgun (WGS) entry which is preliminary data.</text>
</comment>